<dbReference type="EC" id="3.1.26.3" evidence="3"/>
<evidence type="ECO:0000313" key="10">
    <source>
        <dbReference type="EMBL" id="SVA67610.1"/>
    </source>
</evidence>
<dbReference type="GO" id="GO:0003725">
    <property type="term" value="F:double-stranded RNA binding"/>
    <property type="evidence" value="ECO:0007669"/>
    <property type="project" value="TreeGrafter"/>
</dbReference>
<dbReference type="FunFam" id="1.10.1520.10:FF:000001">
    <property type="entry name" value="Ribonuclease 3"/>
    <property type="match status" value="1"/>
</dbReference>
<dbReference type="InterPro" id="IPR014720">
    <property type="entry name" value="dsRBD_dom"/>
</dbReference>
<evidence type="ECO:0000256" key="4">
    <source>
        <dbReference type="ARBA" id="ARBA00022722"/>
    </source>
</evidence>
<dbReference type="PANTHER" id="PTHR11207">
    <property type="entry name" value="RIBONUCLEASE III"/>
    <property type="match status" value="1"/>
</dbReference>
<dbReference type="HAMAP" id="MF_00104">
    <property type="entry name" value="RNase_III"/>
    <property type="match status" value="1"/>
</dbReference>
<dbReference type="InterPro" id="IPR000999">
    <property type="entry name" value="RNase_III_dom"/>
</dbReference>
<protein>
    <recommendedName>
        <fullName evidence="3">ribonuclease III</fullName>
        <ecNumber evidence="3">3.1.26.3</ecNumber>
    </recommendedName>
</protein>
<dbReference type="Gene3D" id="1.10.1520.10">
    <property type="entry name" value="Ribonuclease III domain"/>
    <property type="match status" value="1"/>
</dbReference>
<dbReference type="SMART" id="SM00535">
    <property type="entry name" value="RIBOc"/>
    <property type="match status" value="1"/>
</dbReference>
<keyword evidence="4" id="KW-0540">Nuclease</keyword>
<accession>A0A381XSK2</accession>
<evidence type="ECO:0000259" key="8">
    <source>
        <dbReference type="PROSITE" id="PS50137"/>
    </source>
</evidence>
<dbReference type="CDD" id="cd10845">
    <property type="entry name" value="DSRM_RNAse_III_family"/>
    <property type="match status" value="1"/>
</dbReference>
<comment type="similarity">
    <text evidence="2">Belongs to the ribonuclease III family.</text>
</comment>
<dbReference type="InterPro" id="IPR011907">
    <property type="entry name" value="RNase_III"/>
</dbReference>
<organism evidence="10">
    <name type="scientific">marine metagenome</name>
    <dbReference type="NCBI Taxonomy" id="408172"/>
    <lineage>
        <taxon>unclassified sequences</taxon>
        <taxon>metagenomes</taxon>
        <taxon>ecological metagenomes</taxon>
    </lineage>
</organism>
<dbReference type="GO" id="GO:0010468">
    <property type="term" value="P:regulation of gene expression"/>
    <property type="evidence" value="ECO:0007669"/>
    <property type="project" value="TreeGrafter"/>
</dbReference>
<dbReference type="PANTHER" id="PTHR11207:SF0">
    <property type="entry name" value="RIBONUCLEASE 3"/>
    <property type="match status" value="1"/>
</dbReference>
<dbReference type="PROSITE" id="PS50137">
    <property type="entry name" value="DS_RBD"/>
    <property type="match status" value="1"/>
</dbReference>
<dbReference type="GO" id="GO:0004525">
    <property type="term" value="F:ribonuclease III activity"/>
    <property type="evidence" value="ECO:0007669"/>
    <property type="project" value="UniProtKB-EC"/>
</dbReference>
<evidence type="ECO:0000256" key="6">
    <source>
        <dbReference type="ARBA" id="ARBA00022801"/>
    </source>
</evidence>
<dbReference type="SUPFAM" id="SSF69065">
    <property type="entry name" value="RNase III domain-like"/>
    <property type="match status" value="1"/>
</dbReference>
<evidence type="ECO:0000256" key="1">
    <source>
        <dbReference type="ARBA" id="ARBA00000109"/>
    </source>
</evidence>
<dbReference type="AlphaFoldDB" id="A0A381XSK2"/>
<reference evidence="10" key="1">
    <citation type="submission" date="2018-05" db="EMBL/GenBank/DDBJ databases">
        <authorList>
            <person name="Lanie J.A."/>
            <person name="Ng W.-L."/>
            <person name="Kazmierczak K.M."/>
            <person name="Andrzejewski T.M."/>
            <person name="Davidsen T.M."/>
            <person name="Wayne K.J."/>
            <person name="Tettelin H."/>
            <person name="Glass J.I."/>
            <person name="Rusch D."/>
            <person name="Podicherti R."/>
            <person name="Tsui H.-C.T."/>
            <person name="Winkler M.E."/>
        </authorList>
    </citation>
    <scope>NUCLEOTIDE SEQUENCE</scope>
</reference>
<dbReference type="Gene3D" id="3.30.160.20">
    <property type="match status" value="1"/>
</dbReference>
<dbReference type="NCBIfam" id="TIGR02191">
    <property type="entry name" value="RNaseIII"/>
    <property type="match status" value="1"/>
</dbReference>
<dbReference type="InterPro" id="IPR036389">
    <property type="entry name" value="RNase_III_sf"/>
</dbReference>
<evidence type="ECO:0000259" key="9">
    <source>
        <dbReference type="PROSITE" id="PS50142"/>
    </source>
</evidence>
<feature type="domain" description="DRBM" evidence="8">
    <location>
        <begin position="154"/>
        <end position="224"/>
    </location>
</feature>
<dbReference type="GO" id="GO:0006364">
    <property type="term" value="P:rRNA processing"/>
    <property type="evidence" value="ECO:0007669"/>
    <property type="project" value="InterPro"/>
</dbReference>
<proteinExistence type="inferred from homology"/>
<name>A0A381XSK2_9ZZZZ</name>
<evidence type="ECO:0000256" key="5">
    <source>
        <dbReference type="ARBA" id="ARBA00022759"/>
    </source>
</evidence>
<dbReference type="SMART" id="SM00358">
    <property type="entry name" value="DSRM"/>
    <property type="match status" value="1"/>
</dbReference>
<keyword evidence="7" id="KW-0694">RNA-binding</keyword>
<dbReference type="SUPFAM" id="SSF54768">
    <property type="entry name" value="dsRNA-binding domain-like"/>
    <property type="match status" value="1"/>
</dbReference>
<keyword evidence="6" id="KW-0378">Hydrolase</keyword>
<feature type="domain" description="RNase III" evidence="9">
    <location>
        <begin position="5"/>
        <end position="127"/>
    </location>
</feature>
<dbReference type="EMBL" id="UINC01016193">
    <property type="protein sequence ID" value="SVA67610.1"/>
    <property type="molecule type" value="Genomic_DNA"/>
</dbReference>
<keyword evidence="5" id="KW-0255">Endonuclease</keyword>
<dbReference type="PROSITE" id="PS50142">
    <property type="entry name" value="RNASE_3_2"/>
    <property type="match status" value="1"/>
</dbReference>
<evidence type="ECO:0000256" key="7">
    <source>
        <dbReference type="ARBA" id="ARBA00022884"/>
    </source>
</evidence>
<dbReference type="Pfam" id="PF14622">
    <property type="entry name" value="Ribonucleas_3_3"/>
    <property type="match status" value="1"/>
</dbReference>
<evidence type="ECO:0000256" key="2">
    <source>
        <dbReference type="ARBA" id="ARBA00010183"/>
    </source>
</evidence>
<comment type="catalytic activity">
    <reaction evidence="1">
        <text>Endonucleolytic cleavage to 5'-phosphomonoester.</text>
        <dbReference type="EC" id="3.1.26.3"/>
    </reaction>
</comment>
<gene>
    <name evidence="10" type="ORF">METZ01_LOCUS120464</name>
</gene>
<dbReference type="Pfam" id="PF00035">
    <property type="entry name" value="dsrm"/>
    <property type="match status" value="1"/>
</dbReference>
<dbReference type="CDD" id="cd00593">
    <property type="entry name" value="RIBOc"/>
    <property type="match status" value="1"/>
</dbReference>
<evidence type="ECO:0000256" key="3">
    <source>
        <dbReference type="ARBA" id="ARBA00012177"/>
    </source>
</evidence>
<sequence>MEKAAKWLKKNLHYEFTDEMLLRRALTHRSVQGSNNERLEFLGDSVLQVIVSELLFHERPNASEGQLSRLRASLVKDSTLSELANDLGVGAHLILGSGEKKTGGDRRASILADALEAIFGAVYLDSGLNTAKKVIFRAYGDRITKLPDEVDLRDPKSRLQEYLQGRQLPLPIYVIDSVSGKAHRQSFEISCVVESLELKTIGKGANRRDAEQQAASSMLVLIGDGDE</sequence>
<dbReference type="PROSITE" id="PS00517">
    <property type="entry name" value="RNASE_3_1"/>
    <property type="match status" value="1"/>
</dbReference>